<keyword evidence="3" id="KW-1185">Reference proteome</keyword>
<feature type="region of interest" description="Disordered" evidence="1">
    <location>
        <begin position="42"/>
        <end position="62"/>
    </location>
</feature>
<gene>
    <name evidence="2" type="ORF">SAMN05443668_103571</name>
</gene>
<reference evidence="2 3" key="1">
    <citation type="submission" date="2016-11" db="EMBL/GenBank/DDBJ databases">
        <authorList>
            <person name="Jaros S."/>
            <person name="Januszkiewicz K."/>
            <person name="Wedrychowicz H."/>
        </authorList>
    </citation>
    <scope>NUCLEOTIDE SEQUENCE [LARGE SCALE GENOMIC DNA]</scope>
    <source>
        <strain evidence="2 3">DSM 46144</strain>
    </source>
</reference>
<name>A0A1M7PQC9_9ACTN</name>
<organism evidence="2 3">
    <name type="scientific">Cryptosporangium aurantiacum</name>
    <dbReference type="NCBI Taxonomy" id="134849"/>
    <lineage>
        <taxon>Bacteria</taxon>
        <taxon>Bacillati</taxon>
        <taxon>Actinomycetota</taxon>
        <taxon>Actinomycetes</taxon>
        <taxon>Cryptosporangiales</taxon>
        <taxon>Cryptosporangiaceae</taxon>
        <taxon>Cryptosporangium</taxon>
    </lineage>
</organism>
<sequence>MNADRADLDQSDLLSAIQTQIDALRIVLEAQQHLLNAIKCANPGAPPSAIVRPSPRRMGKKR</sequence>
<evidence type="ECO:0000313" key="3">
    <source>
        <dbReference type="Proteomes" id="UP000184440"/>
    </source>
</evidence>
<dbReference type="STRING" id="134849.SAMN05443668_103571"/>
<accession>A0A1M7PQC9</accession>
<dbReference type="AlphaFoldDB" id="A0A1M7PQC9"/>
<evidence type="ECO:0000313" key="2">
    <source>
        <dbReference type="EMBL" id="SHN19406.1"/>
    </source>
</evidence>
<dbReference type="Proteomes" id="UP000184440">
    <property type="component" value="Unassembled WGS sequence"/>
</dbReference>
<evidence type="ECO:0000256" key="1">
    <source>
        <dbReference type="SAM" id="MobiDB-lite"/>
    </source>
</evidence>
<proteinExistence type="predicted"/>
<dbReference type="RefSeq" id="WP_143175178.1">
    <property type="nucleotide sequence ID" value="NZ_FRCS01000003.1"/>
</dbReference>
<dbReference type="EMBL" id="FRCS01000003">
    <property type="protein sequence ID" value="SHN19406.1"/>
    <property type="molecule type" value="Genomic_DNA"/>
</dbReference>
<protein>
    <submittedName>
        <fullName evidence="2">Uncharacterized protein</fullName>
    </submittedName>
</protein>